<organism evidence="2 3">
    <name type="scientific">Puccinia sorghi</name>
    <dbReference type="NCBI Taxonomy" id="27349"/>
    <lineage>
        <taxon>Eukaryota</taxon>
        <taxon>Fungi</taxon>
        <taxon>Dikarya</taxon>
        <taxon>Basidiomycota</taxon>
        <taxon>Pucciniomycotina</taxon>
        <taxon>Pucciniomycetes</taxon>
        <taxon>Pucciniales</taxon>
        <taxon>Pucciniaceae</taxon>
        <taxon>Puccinia</taxon>
    </lineage>
</organism>
<dbReference type="AlphaFoldDB" id="A0A0L6V2A1"/>
<gene>
    <name evidence="2" type="ORF">VP01_2986g3</name>
</gene>
<keyword evidence="1" id="KW-0472">Membrane</keyword>
<dbReference type="EMBL" id="LAVV01007930">
    <property type="protein sequence ID" value="KNZ54290.1"/>
    <property type="molecule type" value="Genomic_DNA"/>
</dbReference>
<sequence>MQHAPAKLPFKLHMFAYVEFLAQSLCIKAWLNHFWSMVGVKTEASWDFLNVNCRHLSKFFLQFPNFTSSPLLHNLSFHFNSLFQPHFMNFVGQNSCKEELVKCVFRCLQNNISNILRNWQFKSLEKSTSDQFQINYEDLNCFCDNPLWFTSLEDDFRNSELYIKIIWNYPSDVFYKIGIVIDEFRKVNLVIALGFVRDDLVKNKMPLDEHWLKSWWRERKRKTDVFSHMLNRRTRNLTCLRNVASYVPLHHQDDFGRSKKNAHSKDRRSFESIFYPMNFFFLSNDSPCDLDTGGTNYLFYQYNAFRDTSNFFMLLLMSTFRIISEGFQKKNDLWHFPGSVANGPLVTAVQQNPAPAQPTPVSTPIPNSIKLAKPQSFDGHHHQVFCCPDWPLSTPEPCDSIRFKCLIITSFARFHPNFPSLAVIFTLVLSYCIFPVTLKVKQLNPKNKRPKYKLPIYFIHNISPGCAYNKPVDIVTSCHNTALIMTLHCTDPSDR</sequence>
<dbReference type="Proteomes" id="UP000037035">
    <property type="component" value="Unassembled WGS sequence"/>
</dbReference>
<comment type="caution">
    <text evidence="2">The sequence shown here is derived from an EMBL/GenBank/DDBJ whole genome shotgun (WGS) entry which is preliminary data.</text>
</comment>
<protein>
    <submittedName>
        <fullName evidence="2">Putative signal peptide protein</fullName>
    </submittedName>
</protein>
<keyword evidence="3" id="KW-1185">Reference proteome</keyword>
<name>A0A0L6V2A1_9BASI</name>
<accession>A0A0L6V2A1</accession>
<evidence type="ECO:0000256" key="1">
    <source>
        <dbReference type="SAM" id="Phobius"/>
    </source>
</evidence>
<dbReference type="VEuPathDB" id="FungiDB:VP01_2986g3"/>
<evidence type="ECO:0000313" key="2">
    <source>
        <dbReference type="EMBL" id="KNZ54290.1"/>
    </source>
</evidence>
<evidence type="ECO:0000313" key="3">
    <source>
        <dbReference type="Proteomes" id="UP000037035"/>
    </source>
</evidence>
<keyword evidence="1" id="KW-1133">Transmembrane helix</keyword>
<reference evidence="2 3" key="1">
    <citation type="submission" date="2015-08" db="EMBL/GenBank/DDBJ databases">
        <title>Next Generation Sequencing and Analysis of the Genome of Puccinia sorghi L Schw, the Causal Agent of Maize Common Rust.</title>
        <authorList>
            <person name="Rochi L."/>
            <person name="Burguener G."/>
            <person name="Darino M."/>
            <person name="Turjanski A."/>
            <person name="Kreff E."/>
            <person name="Dieguez M.J."/>
            <person name="Sacco F."/>
        </authorList>
    </citation>
    <scope>NUCLEOTIDE SEQUENCE [LARGE SCALE GENOMIC DNA]</scope>
    <source>
        <strain evidence="2 3">RO10H11247</strain>
    </source>
</reference>
<keyword evidence="1" id="KW-0812">Transmembrane</keyword>
<feature type="transmembrane region" description="Helical" evidence="1">
    <location>
        <begin position="418"/>
        <end position="438"/>
    </location>
</feature>
<proteinExistence type="predicted"/>